<evidence type="ECO:0000313" key="3">
    <source>
        <dbReference type="EMBL" id="KAK1294437.1"/>
    </source>
</evidence>
<dbReference type="InterPro" id="IPR013216">
    <property type="entry name" value="Methyltransf_11"/>
</dbReference>
<dbReference type="Proteomes" id="UP001180020">
    <property type="component" value="Unassembled WGS sequence"/>
</dbReference>
<feature type="signal peptide" evidence="1">
    <location>
        <begin position="1"/>
        <end position="21"/>
    </location>
</feature>
<reference evidence="3" key="2">
    <citation type="submission" date="2023-06" db="EMBL/GenBank/DDBJ databases">
        <authorList>
            <person name="Ma L."/>
            <person name="Liu K.-W."/>
            <person name="Li Z."/>
            <person name="Hsiao Y.-Y."/>
            <person name="Qi Y."/>
            <person name="Fu T."/>
            <person name="Tang G."/>
            <person name="Zhang D."/>
            <person name="Sun W.-H."/>
            <person name="Liu D.-K."/>
            <person name="Li Y."/>
            <person name="Chen G.-Z."/>
            <person name="Liu X.-D."/>
            <person name="Liao X.-Y."/>
            <person name="Jiang Y.-T."/>
            <person name="Yu X."/>
            <person name="Hao Y."/>
            <person name="Huang J."/>
            <person name="Zhao X.-W."/>
            <person name="Ke S."/>
            <person name="Chen Y.-Y."/>
            <person name="Wu W.-L."/>
            <person name="Hsu J.-L."/>
            <person name="Lin Y.-F."/>
            <person name="Huang M.-D."/>
            <person name="Li C.-Y."/>
            <person name="Huang L."/>
            <person name="Wang Z.-W."/>
            <person name="Zhao X."/>
            <person name="Zhong W.-Y."/>
            <person name="Peng D.-H."/>
            <person name="Ahmad S."/>
            <person name="Lan S."/>
            <person name="Zhang J.-S."/>
            <person name="Tsai W.-C."/>
            <person name="Van De Peer Y."/>
            <person name="Liu Z.-J."/>
        </authorList>
    </citation>
    <scope>NUCLEOTIDE SEQUENCE</scope>
    <source>
        <strain evidence="3">CP</strain>
        <tissue evidence="3">Leaves</tissue>
    </source>
</reference>
<evidence type="ECO:0000259" key="2">
    <source>
        <dbReference type="Pfam" id="PF08241"/>
    </source>
</evidence>
<name>A0AAV9D0U4_ACOCL</name>
<dbReference type="PANTHER" id="PTHR45085">
    <property type="entry name" value="F21J9.14"/>
    <property type="match status" value="1"/>
</dbReference>
<dbReference type="PANTHER" id="PTHR45085:SF2">
    <property type="entry name" value="F21J9.14"/>
    <property type="match status" value="1"/>
</dbReference>
<dbReference type="SUPFAM" id="SSF53335">
    <property type="entry name" value="S-adenosyl-L-methionine-dependent methyltransferases"/>
    <property type="match status" value="1"/>
</dbReference>
<dbReference type="CDD" id="cd02440">
    <property type="entry name" value="AdoMet_MTases"/>
    <property type="match status" value="1"/>
</dbReference>
<dbReference type="Pfam" id="PF08241">
    <property type="entry name" value="Methyltransf_11"/>
    <property type="match status" value="1"/>
</dbReference>
<comment type="caution">
    <text evidence="3">The sequence shown here is derived from an EMBL/GenBank/DDBJ whole genome shotgun (WGS) entry which is preliminary data.</text>
</comment>
<sequence length="254" mass="28517">MKKLQIPIKPLLLLTLSLSASLSLLSLLHHHHQNSSQNAPPTPTIPTTPLRIRRNYSTYDAYLHIQLNKTLNPSLRHLWTTRDWDRKVRAFSSFFRDLLRLNLLIPSSRCLCVGARVGQEVQALISVGVPDAIGIDLVPSPPLVVEGDFHRQPFEDERFDFEFSNVFDHALYPERFVAEMERTLKVGGIAAVHVAIGRRGDKYSANDLFSVDGLVGLFRVSEVVRVRRVDGFGLDTEVVMRKVRKSGGSNAVAV</sequence>
<feature type="domain" description="Methyltransferase type 11" evidence="2">
    <location>
        <begin position="114"/>
        <end position="191"/>
    </location>
</feature>
<protein>
    <recommendedName>
        <fullName evidence="2">Methyltransferase type 11 domain-containing protein</fullName>
    </recommendedName>
</protein>
<organism evidence="3 4">
    <name type="scientific">Acorus calamus</name>
    <name type="common">Sweet flag</name>
    <dbReference type="NCBI Taxonomy" id="4465"/>
    <lineage>
        <taxon>Eukaryota</taxon>
        <taxon>Viridiplantae</taxon>
        <taxon>Streptophyta</taxon>
        <taxon>Embryophyta</taxon>
        <taxon>Tracheophyta</taxon>
        <taxon>Spermatophyta</taxon>
        <taxon>Magnoliopsida</taxon>
        <taxon>Liliopsida</taxon>
        <taxon>Acoraceae</taxon>
        <taxon>Acorus</taxon>
    </lineage>
</organism>
<gene>
    <name evidence="3" type="ORF">QJS10_CPA16g00307</name>
</gene>
<evidence type="ECO:0000313" key="4">
    <source>
        <dbReference type="Proteomes" id="UP001180020"/>
    </source>
</evidence>
<reference evidence="3" key="1">
    <citation type="journal article" date="2023" name="Nat. Commun.">
        <title>Diploid and tetraploid genomes of Acorus and the evolution of monocots.</title>
        <authorList>
            <person name="Ma L."/>
            <person name="Liu K.W."/>
            <person name="Li Z."/>
            <person name="Hsiao Y.Y."/>
            <person name="Qi Y."/>
            <person name="Fu T."/>
            <person name="Tang G.D."/>
            <person name="Zhang D."/>
            <person name="Sun W.H."/>
            <person name="Liu D.K."/>
            <person name="Li Y."/>
            <person name="Chen G.Z."/>
            <person name="Liu X.D."/>
            <person name="Liao X.Y."/>
            <person name="Jiang Y.T."/>
            <person name="Yu X."/>
            <person name="Hao Y."/>
            <person name="Huang J."/>
            <person name="Zhao X.W."/>
            <person name="Ke S."/>
            <person name="Chen Y.Y."/>
            <person name="Wu W.L."/>
            <person name="Hsu J.L."/>
            <person name="Lin Y.F."/>
            <person name="Huang M.D."/>
            <person name="Li C.Y."/>
            <person name="Huang L."/>
            <person name="Wang Z.W."/>
            <person name="Zhao X."/>
            <person name="Zhong W.Y."/>
            <person name="Peng D.H."/>
            <person name="Ahmad S."/>
            <person name="Lan S."/>
            <person name="Zhang J.S."/>
            <person name="Tsai W.C."/>
            <person name="Van de Peer Y."/>
            <person name="Liu Z.J."/>
        </authorList>
    </citation>
    <scope>NUCLEOTIDE SEQUENCE</scope>
    <source>
        <strain evidence="3">CP</strain>
    </source>
</reference>
<dbReference type="GO" id="GO:0008757">
    <property type="term" value="F:S-adenosylmethionine-dependent methyltransferase activity"/>
    <property type="evidence" value="ECO:0007669"/>
    <property type="project" value="InterPro"/>
</dbReference>
<accession>A0AAV9D0U4</accession>
<dbReference type="InterPro" id="IPR029063">
    <property type="entry name" value="SAM-dependent_MTases_sf"/>
</dbReference>
<keyword evidence="1" id="KW-0732">Signal</keyword>
<keyword evidence="4" id="KW-1185">Reference proteome</keyword>
<dbReference type="Gene3D" id="3.40.50.150">
    <property type="entry name" value="Vaccinia Virus protein VP39"/>
    <property type="match status" value="1"/>
</dbReference>
<dbReference type="EMBL" id="JAUJYO010000016">
    <property type="protein sequence ID" value="KAK1294437.1"/>
    <property type="molecule type" value="Genomic_DNA"/>
</dbReference>
<dbReference type="AlphaFoldDB" id="A0AAV9D0U4"/>
<feature type="chain" id="PRO_5043474177" description="Methyltransferase type 11 domain-containing protein" evidence="1">
    <location>
        <begin position="22"/>
        <end position="254"/>
    </location>
</feature>
<proteinExistence type="predicted"/>
<evidence type="ECO:0000256" key="1">
    <source>
        <dbReference type="SAM" id="SignalP"/>
    </source>
</evidence>